<proteinExistence type="predicted"/>
<keyword evidence="2" id="KW-1185">Reference proteome</keyword>
<protein>
    <submittedName>
        <fullName evidence="1">Uncharacterized protein</fullName>
    </submittedName>
</protein>
<dbReference type="Proteomes" id="UP000184501">
    <property type="component" value="Unassembled WGS sequence"/>
</dbReference>
<evidence type="ECO:0000313" key="2">
    <source>
        <dbReference type="Proteomes" id="UP000184501"/>
    </source>
</evidence>
<dbReference type="RefSeq" id="WP_073484673.1">
    <property type="nucleotide sequence ID" value="NZ_FQVN01000005.1"/>
</dbReference>
<accession>A0A1M5FIU9</accession>
<gene>
    <name evidence="1" type="ORF">SAMN05444320_105459</name>
</gene>
<evidence type="ECO:0000313" key="1">
    <source>
        <dbReference type="EMBL" id="SHF91398.1"/>
    </source>
</evidence>
<dbReference type="OrthoDB" id="5139310at2"/>
<organism evidence="1 2">
    <name type="scientific">Streptoalloteichus hindustanus</name>
    <dbReference type="NCBI Taxonomy" id="2017"/>
    <lineage>
        <taxon>Bacteria</taxon>
        <taxon>Bacillati</taxon>
        <taxon>Actinomycetota</taxon>
        <taxon>Actinomycetes</taxon>
        <taxon>Pseudonocardiales</taxon>
        <taxon>Pseudonocardiaceae</taxon>
        <taxon>Streptoalloteichus</taxon>
    </lineage>
</organism>
<reference evidence="1 2" key="1">
    <citation type="submission" date="2016-11" db="EMBL/GenBank/DDBJ databases">
        <authorList>
            <person name="Jaros S."/>
            <person name="Januszkiewicz K."/>
            <person name="Wedrychowicz H."/>
        </authorList>
    </citation>
    <scope>NUCLEOTIDE SEQUENCE [LARGE SCALE GENOMIC DNA]</scope>
    <source>
        <strain evidence="1 2">DSM 44523</strain>
    </source>
</reference>
<dbReference type="AlphaFoldDB" id="A0A1M5FIU9"/>
<name>A0A1M5FIU9_STRHI</name>
<sequence>MASLYIKYRSNDTGVRPIPPGAAYWESPSMWLTGGWDLSTARPGVPNRIHVRVDNNSDADISGVMVQIWVSKPVAPIAPVHSMPFPPAPDPNRSHAVLPVGVVRAHGWAVASVDWTPDESSFINPADRNSAHMCLGANCYTYGCPGAPEGRVITSATTDFTVVSDPHCGQRNINLRRFPPGGRCCFPFGVANPAPAEATFTVTVEELRGDDGLGLVGLAQILSGWGATITGMDAVEIQRLRDQELCRRLGEPLELALVRAGGVPVLVDAVSTHTVAAAKNPVRDLVLFGDNVLCGGGGREVRVRVKPGVVAPLGLAFDFPDDTRVGGVHTLQMSVRDEKGALFGGIRFLALAANPQLLSPCA</sequence>
<dbReference type="EMBL" id="FQVN01000005">
    <property type="protein sequence ID" value="SHF91398.1"/>
    <property type="molecule type" value="Genomic_DNA"/>
</dbReference>